<evidence type="ECO:0000256" key="1">
    <source>
        <dbReference type="ARBA" id="ARBA00008791"/>
    </source>
</evidence>
<organism evidence="3 4">
    <name type="scientific">Neolewinella antarctica</name>
    <dbReference type="NCBI Taxonomy" id="442734"/>
    <lineage>
        <taxon>Bacteria</taxon>
        <taxon>Pseudomonadati</taxon>
        <taxon>Bacteroidota</taxon>
        <taxon>Saprospiria</taxon>
        <taxon>Saprospirales</taxon>
        <taxon>Lewinellaceae</taxon>
        <taxon>Neolewinella</taxon>
    </lineage>
</organism>
<evidence type="ECO:0000313" key="4">
    <source>
        <dbReference type="Proteomes" id="UP000770785"/>
    </source>
</evidence>
<dbReference type="InterPro" id="IPR006015">
    <property type="entry name" value="Universal_stress_UspA"/>
</dbReference>
<dbReference type="Pfam" id="PF00582">
    <property type="entry name" value="Usp"/>
    <property type="match status" value="1"/>
</dbReference>
<reference evidence="3 4" key="1">
    <citation type="submission" date="2020-03" db="EMBL/GenBank/DDBJ databases">
        <title>Genomic Encyclopedia of Type Strains, Phase IV (KMG-IV): sequencing the most valuable type-strain genomes for metagenomic binning, comparative biology and taxonomic classification.</title>
        <authorList>
            <person name="Goeker M."/>
        </authorList>
    </citation>
    <scope>NUCLEOTIDE SEQUENCE [LARGE SCALE GENOMIC DNA]</scope>
    <source>
        <strain evidence="3 4">DSM 105096</strain>
    </source>
</reference>
<dbReference type="SUPFAM" id="SSF52402">
    <property type="entry name" value="Adenine nucleotide alpha hydrolases-like"/>
    <property type="match status" value="2"/>
</dbReference>
<name>A0ABX0X8Z7_9BACT</name>
<proteinExistence type="inferred from homology"/>
<sequence>MIKKILVPIDFSVGSASALRYAEAMAASIQAVHVRAIHVFTPQTASADAITAAPVGELMDLADEAMVNFLDGIPVPDGVNRQHELLLGFSADKIIEESKAYDLIVMGSSGSSDLLDEVFGSVASTVVDKATCPVILVPRGTVFQNYKNVLYASNNLSLSRRAVLEFRAFNKLFHARVHFVHVKEEEDDKDLNRQAIFAKLFSTPDPSFSFDIREIEAESVQEGLREYLERHPIELAVMVTRRRGFWGRLFHHSDTRQMILHPLTPVMVLHVVD</sequence>
<accession>A0ABX0X8Z7</accession>
<evidence type="ECO:0000313" key="3">
    <source>
        <dbReference type="EMBL" id="NJC25741.1"/>
    </source>
</evidence>
<gene>
    <name evidence="3" type="ORF">GGR27_001240</name>
</gene>
<keyword evidence="4" id="KW-1185">Reference proteome</keyword>
<dbReference type="Proteomes" id="UP000770785">
    <property type="component" value="Unassembled WGS sequence"/>
</dbReference>
<feature type="domain" description="UspA" evidence="2">
    <location>
        <begin position="1"/>
        <end position="138"/>
    </location>
</feature>
<dbReference type="RefSeq" id="WP_168036526.1">
    <property type="nucleotide sequence ID" value="NZ_JAATJH010000002.1"/>
</dbReference>
<comment type="caution">
    <text evidence="3">The sequence shown here is derived from an EMBL/GenBank/DDBJ whole genome shotgun (WGS) entry which is preliminary data.</text>
</comment>
<dbReference type="EMBL" id="JAATJH010000002">
    <property type="protein sequence ID" value="NJC25741.1"/>
    <property type="molecule type" value="Genomic_DNA"/>
</dbReference>
<evidence type="ECO:0000259" key="2">
    <source>
        <dbReference type="Pfam" id="PF00582"/>
    </source>
</evidence>
<dbReference type="PANTHER" id="PTHR46268">
    <property type="entry name" value="STRESS RESPONSE PROTEIN NHAX"/>
    <property type="match status" value="1"/>
</dbReference>
<dbReference type="PANTHER" id="PTHR46268:SF6">
    <property type="entry name" value="UNIVERSAL STRESS PROTEIN UP12"/>
    <property type="match status" value="1"/>
</dbReference>
<protein>
    <submittedName>
        <fullName evidence="3">Nucleotide-binding universal stress UspA family protein</fullName>
    </submittedName>
</protein>
<dbReference type="PRINTS" id="PR01438">
    <property type="entry name" value="UNVRSLSTRESS"/>
</dbReference>
<dbReference type="InterPro" id="IPR006016">
    <property type="entry name" value="UspA"/>
</dbReference>
<dbReference type="Gene3D" id="3.40.50.12370">
    <property type="match status" value="1"/>
</dbReference>
<comment type="similarity">
    <text evidence="1">Belongs to the universal stress protein A family.</text>
</comment>
<dbReference type="CDD" id="cd00293">
    <property type="entry name" value="USP-like"/>
    <property type="match status" value="1"/>
</dbReference>